<evidence type="ECO:0000313" key="2">
    <source>
        <dbReference type="EMBL" id="KAJ4437370.1"/>
    </source>
</evidence>
<comment type="caution">
    <text evidence="2">The sequence shown here is derived from an EMBL/GenBank/DDBJ whole genome shotgun (WGS) entry which is preliminary data.</text>
</comment>
<feature type="compositionally biased region" description="Basic and acidic residues" evidence="1">
    <location>
        <begin position="27"/>
        <end position="39"/>
    </location>
</feature>
<dbReference type="Proteomes" id="UP001148838">
    <property type="component" value="Unassembled WGS sequence"/>
</dbReference>
<accession>A0ABQ8SV96</accession>
<dbReference type="EMBL" id="JAJSOF020000021">
    <property type="protein sequence ID" value="KAJ4437370.1"/>
    <property type="molecule type" value="Genomic_DNA"/>
</dbReference>
<feature type="region of interest" description="Disordered" evidence="1">
    <location>
        <begin position="1"/>
        <end position="39"/>
    </location>
</feature>
<evidence type="ECO:0000256" key="1">
    <source>
        <dbReference type="SAM" id="MobiDB-lite"/>
    </source>
</evidence>
<protein>
    <submittedName>
        <fullName evidence="2">Uncharacterized protein</fullName>
    </submittedName>
</protein>
<name>A0ABQ8SV96_PERAM</name>
<keyword evidence="3" id="KW-1185">Reference proteome</keyword>
<evidence type="ECO:0000313" key="3">
    <source>
        <dbReference type="Proteomes" id="UP001148838"/>
    </source>
</evidence>
<organism evidence="2 3">
    <name type="scientific">Periplaneta americana</name>
    <name type="common">American cockroach</name>
    <name type="synonym">Blatta americana</name>
    <dbReference type="NCBI Taxonomy" id="6978"/>
    <lineage>
        <taxon>Eukaryota</taxon>
        <taxon>Metazoa</taxon>
        <taxon>Ecdysozoa</taxon>
        <taxon>Arthropoda</taxon>
        <taxon>Hexapoda</taxon>
        <taxon>Insecta</taxon>
        <taxon>Pterygota</taxon>
        <taxon>Neoptera</taxon>
        <taxon>Polyneoptera</taxon>
        <taxon>Dictyoptera</taxon>
        <taxon>Blattodea</taxon>
        <taxon>Blattoidea</taxon>
        <taxon>Blattidae</taxon>
        <taxon>Blattinae</taxon>
        <taxon>Periplaneta</taxon>
    </lineage>
</organism>
<proteinExistence type="predicted"/>
<gene>
    <name evidence="2" type="ORF">ANN_17512</name>
</gene>
<reference evidence="2 3" key="1">
    <citation type="journal article" date="2022" name="Allergy">
        <title>Genome assembly and annotation of Periplaneta americana reveal a comprehensive cockroach allergen profile.</title>
        <authorList>
            <person name="Wang L."/>
            <person name="Xiong Q."/>
            <person name="Saelim N."/>
            <person name="Wang L."/>
            <person name="Nong W."/>
            <person name="Wan A.T."/>
            <person name="Shi M."/>
            <person name="Liu X."/>
            <person name="Cao Q."/>
            <person name="Hui J.H.L."/>
            <person name="Sookrung N."/>
            <person name="Leung T.F."/>
            <person name="Tungtrongchitr A."/>
            <person name="Tsui S.K.W."/>
        </authorList>
    </citation>
    <scope>NUCLEOTIDE SEQUENCE [LARGE SCALE GENOMIC DNA]</scope>
    <source>
        <strain evidence="2">PWHHKU_190912</strain>
    </source>
</reference>
<sequence>MAGLCEDGNEPSDSLKAIGKARRKRLRGPDPDRSLPFDDFCSRQRGIKDLTGPKLIRKNLKGSNQVNGPAKVQVLFVQSNDLETISEDSLQYVVHYGPDNHHVDTTSSF</sequence>